<keyword evidence="2" id="KW-1185">Reference proteome</keyword>
<dbReference type="GeneID" id="54454895"/>
<proteinExistence type="predicted"/>
<accession>A0A6A6YKJ6</accession>
<dbReference type="Proteomes" id="UP000504636">
    <property type="component" value="Unplaced"/>
</dbReference>
<protein>
    <submittedName>
        <fullName evidence="1 3">Uncharacterized protein</fullName>
    </submittedName>
</protein>
<evidence type="ECO:0000313" key="2">
    <source>
        <dbReference type="Proteomes" id="UP000504636"/>
    </source>
</evidence>
<reference evidence="3" key="3">
    <citation type="submission" date="2025-04" db="UniProtKB">
        <authorList>
            <consortium name="RefSeq"/>
        </authorList>
    </citation>
    <scope>IDENTIFICATION</scope>
    <source>
        <strain evidence="3">CBS 304.34</strain>
    </source>
</reference>
<sequence length="150" mass="16564">MVIYTYCMSTRKVPPPSPNGGSSGTTTGHYRQSLFSLREPELGSRVFIPNTTRDFLPSPLRSMLLSHCLSAPTLLAVELTNSTPCQQGQKILLPPARVVEPKFNLPPRNPDVSCYQLNPLQISLILLYSNLAEELVYPVLYNHSGCSTTT</sequence>
<dbReference type="EMBL" id="MU003701">
    <property type="protein sequence ID" value="KAF2809392.1"/>
    <property type="molecule type" value="Genomic_DNA"/>
</dbReference>
<gene>
    <name evidence="1 3" type="ORF">BDZ99DRAFT_28131</name>
</gene>
<organism evidence="1">
    <name type="scientific">Mytilinidion resinicola</name>
    <dbReference type="NCBI Taxonomy" id="574789"/>
    <lineage>
        <taxon>Eukaryota</taxon>
        <taxon>Fungi</taxon>
        <taxon>Dikarya</taxon>
        <taxon>Ascomycota</taxon>
        <taxon>Pezizomycotina</taxon>
        <taxon>Dothideomycetes</taxon>
        <taxon>Pleosporomycetidae</taxon>
        <taxon>Mytilinidiales</taxon>
        <taxon>Mytilinidiaceae</taxon>
        <taxon>Mytilinidion</taxon>
    </lineage>
</organism>
<evidence type="ECO:0000313" key="3">
    <source>
        <dbReference type="RefSeq" id="XP_033576356.1"/>
    </source>
</evidence>
<evidence type="ECO:0000313" key="1">
    <source>
        <dbReference type="EMBL" id="KAF2809392.1"/>
    </source>
</evidence>
<name>A0A6A6YKJ6_9PEZI</name>
<dbReference type="RefSeq" id="XP_033576356.1">
    <property type="nucleotide sequence ID" value="XM_033714002.1"/>
</dbReference>
<dbReference type="AlphaFoldDB" id="A0A6A6YKJ6"/>
<reference evidence="3" key="2">
    <citation type="submission" date="2020-04" db="EMBL/GenBank/DDBJ databases">
        <authorList>
            <consortium name="NCBI Genome Project"/>
        </authorList>
    </citation>
    <scope>NUCLEOTIDE SEQUENCE</scope>
    <source>
        <strain evidence="3">CBS 304.34</strain>
    </source>
</reference>
<reference evidence="1 3" key="1">
    <citation type="journal article" date="2020" name="Stud. Mycol.">
        <title>101 Dothideomycetes genomes: a test case for predicting lifestyles and emergence of pathogens.</title>
        <authorList>
            <person name="Haridas S."/>
            <person name="Albert R."/>
            <person name="Binder M."/>
            <person name="Bloem J."/>
            <person name="Labutti K."/>
            <person name="Salamov A."/>
            <person name="Andreopoulos B."/>
            <person name="Baker S."/>
            <person name="Barry K."/>
            <person name="Bills G."/>
            <person name="Bluhm B."/>
            <person name="Cannon C."/>
            <person name="Castanera R."/>
            <person name="Culley D."/>
            <person name="Daum C."/>
            <person name="Ezra D."/>
            <person name="Gonzalez J."/>
            <person name="Henrissat B."/>
            <person name="Kuo A."/>
            <person name="Liang C."/>
            <person name="Lipzen A."/>
            <person name="Lutzoni F."/>
            <person name="Magnuson J."/>
            <person name="Mondo S."/>
            <person name="Nolan M."/>
            <person name="Ohm R."/>
            <person name="Pangilinan J."/>
            <person name="Park H.-J."/>
            <person name="Ramirez L."/>
            <person name="Alfaro M."/>
            <person name="Sun H."/>
            <person name="Tritt A."/>
            <person name="Yoshinaga Y."/>
            <person name="Zwiers L.-H."/>
            <person name="Turgeon B."/>
            <person name="Goodwin S."/>
            <person name="Spatafora J."/>
            <person name="Crous P."/>
            <person name="Grigoriev I."/>
        </authorList>
    </citation>
    <scope>NUCLEOTIDE SEQUENCE</scope>
    <source>
        <strain evidence="1 3">CBS 304.34</strain>
    </source>
</reference>